<evidence type="ECO:0000313" key="1">
    <source>
        <dbReference type="EMBL" id="EQD75965.1"/>
    </source>
</evidence>
<feature type="non-terminal residue" evidence="1">
    <location>
        <position position="1"/>
    </location>
</feature>
<name>T1D0K5_9ZZZZ</name>
<comment type="caution">
    <text evidence="1">The sequence shown here is derived from an EMBL/GenBank/DDBJ whole genome shotgun (WGS) entry which is preliminary data.</text>
</comment>
<reference evidence="1" key="1">
    <citation type="submission" date="2013-08" db="EMBL/GenBank/DDBJ databases">
        <authorList>
            <person name="Mendez C."/>
            <person name="Richter M."/>
            <person name="Ferrer M."/>
            <person name="Sanchez J."/>
        </authorList>
    </citation>
    <scope>NUCLEOTIDE SEQUENCE</scope>
</reference>
<gene>
    <name evidence="1" type="ORF">B1A_03547</name>
</gene>
<dbReference type="SUPFAM" id="SSF63411">
    <property type="entry name" value="LuxS/MPP-like metallohydrolase"/>
    <property type="match status" value="1"/>
</dbReference>
<protein>
    <submittedName>
        <fullName evidence="1">Peptidase M16 domain protein</fullName>
    </submittedName>
</protein>
<dbReference type="InterPro" id="IPR011249">
    <property type="entry name" value="Metalloenz_LuxS/M16"/>
</dbReference>
<organism evidence="1">
    <name type="scientific">mine drainage metagenome</name>
    <dbReference type="NCBI Taxonomy" id="410659"/>
    <lineage>
        <taxon>unclassified sequences</taxon>
        <taxon>metagenomes</taxon>
        <taxon>ecological metagenomes</taxon>
    </lineage>
</organism>
<proteinExistence type="predicted"/>
<dbReference type="EMBL" id="AUZX01002609">
    <property type="protein sequence ID" value="EQD75965.1"/>
    <property type="molecule type" value="Genomic_DNA"/>
</dbReference>
<sequence length="106" mass="11510">CDPDKVAQARALVVRDLRQMQEQPVTPTELTRAKALLIRSIPLGESSTGSIAARLLYYAQMGLPLDEPTRAARHYLALTAPEVQAAFKAWLRPGHLAAVVKGPAPK</sequence>
<reference evidence="1" key="2">
    <citation type="journal article" date="2014" name="ISME J.">
        <title>Microbial stratification in low pH oxic and suboxic macroscopic growths along an acid mine drainage.</title>
        <authorList>
            <person name="Mendez-Garcia C."/>
            <person name="Mesa V."/>
            <person name="Sprenger R.R."/>
            <person name="Richter M."/>
            <person name="Diez M.S."/>
            <person name="Solano J."/>
            <person name="Bargiela R."/>
            <person name="Golyshina O.V."/>
            <person name="Manteca A."/>
            <person name="Ramos J.L."/>
            <person name="Gallego J.R."/>
            <person name="Llorente I."/>
            <person name="Martins Dos Santos V.A."/>
            <person name="Jensen O.N."/>
            <person name="Pelaez A.I."/>
            <person name="Sanchez J."/>
            <person name="Ferrer M."/>
        </authorList>
    </citation>
    <scope>NUCLEOTIDE SEQUENCE</scope>
</reference>
<dbReference type="Gene3D" id="3.30.830.10">
    <property type="entry name" value="Metalloenzyme, LuxS/M16 peptidase-like"/>
    <property type="match status" value="1"/>
</dbReference>
<dbReference type="AlphaFoldDB" id="T1D0K5"/>
<accession>T1D0K5</accession>
<dbReference type="GO" id="GO:0046872">
    <property type="term" value="F:metal ion binding"/>
    <property type="evidence" value="ECO:0007669"/>
    <property type="project" value="InterPro"/>
</dbReference>